<comment type="similarity">
    <text evidence="2">Belongs to the glycosyl hydrolase 13 family.</text>
</comment>
<dbReference type="InterPro" id="IPR017853">
    <property type="entry name" value="GH"/>
</dbReference>
<evidence type="ECO:0000259" key="7">
    <source>
        <dbReference type="SMART" id="SM00642"/>
    </source>
</evidence>
<dbReference type="InterPro" id="IPR013780">
    <property type="entry name" value="Glyco_hydro_b"/>
</dbReference>
<keyword evidence="6" id="KW-0326">Glycosidase</keyword>
<dbReference type="SUPFAM" id="SSF51445">
    <property type="entry name" value="(Trans)glycosidases"/>
    <property type="match status" value="1"/>
</dbReference>
<dbReference type="NCBIfam" id="NF006969">
    <property type="entry name" value="PRK09441.1-2"/>
    <property type="match status" value="1"/>
</dbReference>
<dbReference type="InterPro" id="IPR006047">
    <property type="entry name" value="GH13_cat_dom"/>
</dbReference>
<keyword evidence="3" id="KW-0479">Metal-binding</keyword>
<dbReference type="AlphaFoldDB" id="A0AAD4HXQ7"/>
<comment type="caution">
    <text evidence="8">The sequence shown here is derived from an EMBL/GenBank/DDBJ whole genome shotgun (WGS) entry which is preliminary data.</text>
</comment>
<evidence type="ECO:0000256" key="4">
    <source>
        <dbReference type="ARBA" id="ARBA00022801"/>
    </source>
</evidence>
<dbReference type="CDD" id="cd11318">
    <property type="entry name" value="AmyAc_bac_fung_AmyA"/>
    <property type="match status" value="1"/>
</dbReference>
<feature type="domain" description="Glycosyl hydrolase family 13 catalytic" evidence="7">
    <location>
        <begin position="1"/>
        <end position="347"/>
    </location>
</feature>
<dbReference type="Gene3D" id="2.60.40.1180">
    <property type="entry name" value="Golgi alpha-mannosidase II"/>
    <property type="match status" value="1"/>
</dbReference>
<evidence type="ECO:0000256" key="2">
    <source>
        <dbReference type="ARBA" id="ARBA00008061"/>
    </source>
</evidence>
<organism evidence="8 9">
    <name type="scientific">Staphylotrichum longicolle</name>
    <dbReference type="NCBI Taxonomy" id="669026"/>
    <lineage>
        <taxon>Eukaryota</taxon>
        <taxon>Fungi</taxon>
        <taxon>Dikarya</taxon>
        <taxon>Ascomycota</taxon>
        <taxon>Pezizomycotina</taxon>
        <taxon>Sordariomycetes</taxon>
        <taxon>Sordariomycetidae</taxon>
        <taxon>Sordariales</taxon>
        <taxon>Chaetomiaceae</taxon>
        <taxon>Staphylotrichum</taxon>
    </lineage>
</organism>
<evidence type="ECO:0000256" key="6">
    <source>
        <dbReference type="ARBA" id="ARBA00023295"/>
    </source>
</evidence>
<evidence type="ECO:0000313" key="9">
    <source>
        <dbReference type="Proteomes" id="UP001197093"/>
    </source>
</evidence>
<reference evidence="8" key="1">
    <citation type="submission" date="2023-02" db="EMBL/GenBank/DDBJ databases">
        <authorList>
            <person name="Palmer J.M."/>
        </authorList>
    </citation>
    <scope>NUCLEOTIDE SEQUENCE</scope>
    <source>
        <strain evidence="8">FW57</strain>
    </source>
</reference>
<keyword evidence="9" id="KW-1185">Reference proteome</keyword>
<keyword evidence="4" id="KW-0378">Hydrolase</keyword>
<name>A0AAD4HXQ7_9PEZI</name>
<evidence type="ECO:0000313" key="8">
    <source>
        <dbReference type="EMBL" id="KAG7284778.1"/>
    </source>
</evidence>
<proteinExistence type="inferred from homology"/>
<gene>
    <name evidence="8" type="ORF">NEMBOFW57_009390</name>
</gene>
<dbReference type="EMBL" id="JAHCVI010000005">
    <property type="protein sequence ID" value="KAG7284778.1"/>
    <property type="molecule type" value="Genomic_DNA"/>
</dbReference>
<dbReference type="PANTHER" id="PTHR43447">
    <property type="entry name" value="ALPHA-AMYLASE"/>
    <property type="match status" value="1"/>
</dbReference>
<dbReference type="SMART" id="SM00642">
    <property type="entry name" value="Aamy"/>
    <property type="match status" value="1"/>
</dbReference>
<keyword evidence="5" id="KW-0119">Carbohydrate metabolism</keyword>
<dbReference type="SUPFAM" id="SSF51011">
    <property type="entry name" value="Glycosyl hydrolase domain"/>
    <property type="match status" value="1"/>
</dbReference>
<dbReference type="Proteomes" id="UP001197093">
    <property type="component" value="Unassembled WGS sequence"/>
</dbReference>
<protein>
    <recommendedName>
        <fullName evidence="7">Glycosyl hydrolase family 13 catalytic domain-containing protein</fullName>
    </recommendedName>
</protein>
<sequence>MLQGFEWYVPPDGQHWRRLARTMPYLASLGVTKAWIPPACKAARPPRERTGADYKEAARGRRVDGKDRLREVGGGVGQEEEGIEAWTGFEFAGRGGRYSRMKWAKEHFTGVDYDDLTRRHGAWKLEGKEWAEDVDEELGNYDFLMFSDIDHKHPEVRADIFRWIEWLPKQVKLGGLRLDAIKHYSFRFQRIFLTHIKQHVDPEWFIVGEYWREDSEYLAKFIEYMGHQLSLFDVQLVSNFSRVSMLGDKGDLRKVFDDSLVLWKPDNAVTFVVNHDTQAGQSLETPVAPFFIPLAYSLILLRANAGLPCVFYADLFGSIGQHPQPGYTNFIPPASGGAVLPKMMLARKLWAYGSQYDYFDAPRCVGFTRLGHPSQSGGHGLAVVMTNGWEYASKRMFVGKRRVGEVWTDVLKWCPGQVIIGADGTGVFPVGPRSVAVWVNRAADGRETVDNLTL</sequence>
<dbReference type="GO" id="GO:0005975">
    <property type="term" value="P:carbohydrate metabolic process"/>
    <property type="evidence" value="ECO:0007669"/>
    <property type="project" value="InterPro"/>
</dbReference>
<dbReference type="GO" id="GO:0005509">
    <property type="term" value="F:calcium ion binding"/>
    <property type="evidence" value="ECO:0007669"/>
    <property type="project" value="InterPro"/>
</dbReference>
<accession>A0AAD4HXQ7</accession>
<dbReference type="Gene3D" id="3.20.20.80">
    <property type="entry name" value="Glycosidases"/>
    <property type="match status" value="2"/>
</dbReference>
<comment type="cofactor">
    <cofactor evidence="1">
        <name>Ca(2+)</name>
        <dbReference type="ChEBI" id="CHEBI:29108"/>
    </cofactor>
</comment>
<dbReference type="PIRSF" id="PIRSF001021">
    <property type="entry name" value="Alph-amls_thrmst"/>
    <property type="match status" value="1"/>
</dbReference>
<evidence type="ECO:0000256" key="3">
    <source>
        <dbReference type="ARBA" id="ARBA00022723"/>
    </source>
</evidence>
<evidence type="ECO:0000256" key="1">
    <source>
        <dbReference type="ARBA" id="ARBA00001913"/>
    </source>
</evidence>
<evidence type="ECO:0000256" key="5">
    <source>
        <dbReference type="ARBA" id="ARBA00023277"/>
    </source>
</evidence>
<dbReference type="InterPro" id="IPR013776">
    <property type="entry name" value="A-amylase_thermo"/>
</dbReference>
<dbReference type="GO" id="GO:0004553">
    <property type="term" value="F:hydrolase activity, hydrolyzing O-glycosyl compounds"/>
    <property type="evidence" value="ECO:0007669"/>
    <property type="project" value="InterPro"/>
</dbReference>